<evidence type="ECO:0008006" key="3">
    <source>
        <dbReference type="Google" id="ProtNLM"/>
    </source>
</evidence>
<keyword evidence="2" id="KW-1185">Reference proteome</keyword>
<sequence length="269" mass="30180">MHSGRNICYLHRLPLELWRSVFLQNHDPKLDTGRSLDATVGVWAISQVCLIFREICNSTPELWTYISVSGQPTSNQGSAAADAEVVTQVSEAKLLTTGRRCELCFEIDLQARTRAESISQPDVDIIVSSNDLEMRAALESHENGADGEGEEMLASDLGRDGVAEGPLNLDSNELLRRSMANSDHIEDLDQLMGQRESGVHYRLRNLLLFSRNLELTIEIFSEKLSSTEEILFIRILAPHHGRWKNFSLHSRRFPDNAVNIDHICRGGLS</sequence>
<dbReference type="Proteomes" id="UP000305067">
    <property type="component" value="Unassembled WGS sequence"/>
</dbReference>
<accession>A0A5C3QKL1</accession>
<evidence type="ECO:0000313" key="2">
    <source>
        <dbReference type="Proteomes" id="UP000305067"/>
    </source>
</evidence>
<protein>
    <recommendedName>
        <fullName evidence="3">F-box domain-containing protein</fullName>
    </recommendedName>
</protein>
<proteinExistence type="predicted"/>
<dbReference type="AlphaFoldDB" id="A0A5C3QKL1"/>
<dbReference type="EMBL" id="ML178836">
    <property type="protein sequence ID" value="TFK98903.1"/>
    <property type="molecule type" value="Genomic_DNA"/>
</dbReference>
<gene>
    <name evidence="1" type="ORF">BDV98DRAFT_595255</name>
</gene>
<reference evidence="1 2" key="1">
    <citation type="journal article" date="2019" name="Nat. Ecol. Evol.">
        <title>Megaphylogeny resolves global patterns of mushroom evolution.</title>
        <authorList>
            <person name="Varga T."/>
            <person name="Krizsan K."/>
            <person name="Foldi C."/>
            <person name="Dima B."/>
            <person name="Sanchez-Garcia M."/>
            <person name="Sanchez-Ramirez S."/>
            <person name="Szollosi G.J."/>
            <person name="Szarkandi J.G."/>
            <person name="Papp V."/>
            <person name="Albert L."/>
            <person name="Andreopoulos W."/>
            <person name="Angelini C."/>
            <person name="Antonin V."/>
            <person name="Barry K.W."/>
            <person name="Bougher N.L."/>
            <person name="Buchanan P."/>
            <person name="Buyck B."/>
            <person name="Bense V."/>
            <person name="Catcheside P."/>
            <person name="Chovatia M."/>
            <person name="Cooper J."/>
            <person name="Damon W."/>
            <person name="Desjardin D."/>
            <person name="Finy P."/>
            <person name="Geml J."/>
            <person name="Haridas S."/>
            <person name="Hughes K."/>
            <person name="Justo A."/>
            <person name="Karasinski D."/>
            <person name="Kautmanova I."/>
            <person name="Kiss B."/>
            <person name="Kocsube S."/>
            <person name="Kotiranta H."/>
            <person name="LaButti K.M."/>
            <person name="Lechner B.E."/>
            <person name="Liimatainen K."/>
            <person name="Lipzen A."/>
            <person name="Lukacs Z."/>
            <person name="Mihaltcheva S."/>
            <person name="Morgado L.N."/>
            <person name="Niskanen T."/>
            <person name="Noordeloos M.E."/>
            <person name="Ohm R.A."/>
            <person name="Ortiz-Santana B."/>
            <person name="Ovrebo C."/>
            <person name="Racz N."/>
            <person name="Riley R."/>
            <person name="Savchenko A."/>
            <person name="Shiryaev A."/>
            <person name="Soop K."/>
            <person name="Spirin V."/>
            <person name="Szebenyi C."/>
            <person name="Tomsovsky M."/>
            <person name="Tulloss R.E."/>
            <person name="Uehling J."/>
            <person name="Grigoriev I.V."/>
            <person name="Vagvolgyi C."/>
            <person name="Papp T."/>
            <person name="Martin F.M."/>
            <person name="Miettinen O."/>
            <person name="Hibbett D.S."/>
            <person name="Nagy L.G."/>
        </authorList>
    </citation>
    <scope>NUCLEOTIDE SEQUENCE [LARGE SCALE GENOMIC DNA]</scope>
    <source>
        <strain evidence="1 2">CBS 309.79</strain>
    </source>
</reference>
<evidence type="ECO:0000313" key="1">
    <source>
        <dbReference type="EMBL" id="TFK98903.1"/>
    </source>
</evidence>
<name>A0A5C3QKL1_9AGAR</name>
<dbReference type="OrthoDB" id="3062675at2759"/>
<organism evidence="1 2">
    <name type="scientific">Pterulicium gracile</name>
    <dbReference type="NCBI Taxonomy" id="1884261"/>
    <lineage>
        <taxon>Eukaryota</taxon>
        <taxon>Fungi</taxon>
        <taxon>Dikarya</taxon>
        <taxon>Basidiomycota</taxon>
        <taxon>Agaricomycotina</taxon>
        <taxon>Agaricomycetes</taxon>
        <taxon>Agaricomycetidae</taxon>
        <taxon>Agaricales</taxon>
        <taxon>Pleurotineae</taxon>
        <taxon>Pterulaceae</taxon>
        <taxon>Pterulicium</taxon>
    </lineage>
</organism>